<proteinExistence type="predicted"/>
<dbReference type="VEuPathDB" id="FungiDB:PADG_12266"/>
<comment type="caution">
    <text evidence="1">The sequence shown here is derived from an EMBL/GenBank/DDBJ whole genome shotgun (WGS) entry which is preliminary data.</text>
</comment>
<gene>
    <name evidence="1" type="ORF">ACO22_06432</name>
</gene>
<dbReference type="OrthoDB" id="4185354at2759"/>
<dbReference type="EMBL" id="LZYO01000347">
    <property type="protein sequence ID" value="ODH15487.1"/>
    <property type="molecule type" value="Genomic_DNA"/>
</dbReference>
<dbReference type="Proteomes" id="UP000242814">
    <property type="component" value="Unassembled WGS sequence"/>
</dbReference>
<reference evidence="1 2" key="1">
    <citation type="submission" date="2016-06" db="EMBL/GenBank/DDBJ databases">
        <authorList>
            <person name="Kjaerup R.B."/>
            <person name="Dalgaard T.S."/>
            <person name="Juul-Madsen H.R."/>
        </authorList>
    </citation>
    <scope>NUCLEOTIDE SEQUENCE [LARGE SCALE GENOMIC DNA]</scope>
    <source>
        <strain evidence="1 2">Pb300</strain>
    </source>
</reference>
<sequence>MPLNADDKASTAVAAVVVKMQLTFASVTFVLVIGIERDVPSQFVDIRLGDIYQSVDLPMD</sequence>
<evidence type="ECO:0000313" key="1">
    <source>
        <dbReference type="EMBL" id="ODH15487.1"/>
    </source>
</evidence>
<name>A0A1D2J7J7_PARBR</name>
<protein>
    <submittedName>
        <fullName evidence="1">Uncharacterized protein</fullName>
    </submittedName>
</protein>
<accession>A0A1D2J7J7</accession>
<dbReference type="AlphaFoldDB" id="A0A1D2J7J7"/>
<organism evidence="1 2">
    <name type="scientific">Paracoccidioides brasiliensis</name>
    <dbReference type="NCBI Taxonomy" id="121759"/>
    <lineage>
        <taxon>Eukaryota</taxon>
        <taxon>Fungi</taxon>
        <taxon>Dikarya</taxon>
        <taxon>Ascomycota</taxon>
        <taxon>Pezizomycotina</taxon>
        <taxon>Eurotiomycetes</taxon>
        <taxon>Eurotiomycetidae</taxon>
        <taxon>Onygenales</taxon>
        <taxon>Ajellomycetaceae</taxon>
        <taxon>Paracoccidioides</taxon>
    </lineage>
</organism>
<evidence type="ECO:0000313" key="2">
    <source>
        <dbReference type="Proteomes" id="UP000242814"/>
    </source>
</evidence>